<proteinExistence type="predicted"/>
<gene>
    <name evidence="3" type="ORF">GCM10022380_09430</name>
</gene>
<dbReference type="RefSeq" id="WP_237336534.1">
    <property type="nucleotide sequence ID" value="NZ_BAABCM010000001.1"/>
</dbReference>
<feature type="domain" description="Sigma 54 modulation/S30EA ribosomal protein C-terminal" evidence="2">
    <location>
        <begin position="132"/>
        <end position="185"/>
    </location>
</feature>
<dbReference type="InterPro" id="IPR050574">
    <property type="entry name" value="HPF/YfiA_ribosome-assoc"/>
</dbReference>
<feature type="domain" description="Sigma 54 modulation/S30EA ribosomal protein C-terminal" evidence="2">
    <location>
        <begin position="207"/>
        <end position="253"/>
    </location>
</feature>
<dbReference type="Pfam" id="PF02482">
    <property type="entry name" value="Ribosomal_S30AE"/>
    <property type="match status" value="1"/>
</dbReference>
<dbReference type="InterPro" id="IPR003489">
    <property type="entry name" value="RHF/RaiA"/>
</dbReference>
<organism evidence="3 4">
    <name type="scientific">Amycolatopsis tucumanensis</name>
    <dbReference type="NCBI Taxonomy" id="401106"/>
    <lineage>
        <taxon>Bacteria</taxon>
        <taxon>Bacillati</taxon>
        <taxon>Actinomycetota</taxon>
        <taxon>Actinomycetes</taxon>
        <taxon>Pseudonocardiales</taxon>
        <taxon>Pseudonocardiaceae</taxon>
        <taxon>Amycolatopsis</taxon>
    </lineage>
</organism>
<protein>
    <submittedName>
        <fullName evidence="3">HPF/RaiA family ribosome-associated protein</fullName>
    </submittedName>
</protein>
<evidence type="ECO:0000313" key="4">
    <source>
        <dbReference type="Proteomes" id="UP001501624"/>
    </source>
</evidence>
<dbReference type="Proteomes" id="UP001501624">
    <property type="component" value="Unassembled WGS sequence"/>
</dbReference>
<dbReference type="PANTHER" id="PTHR33231">
    <property type="entry name" value="30S RIBOSOMAL PROTEIN"/>
    <property type="match status" value="1"/>
</dbReference>
<reference evidence="4" key="1">
    <citation type="journal article" date="2019" name="Int. J. Syst. Evol. Microbiol.">
        <title>The Global Catalogue of Microorganisms (GCM) 10K type strain sequencing project: providing services to taxonomists for standard genome sequencing and annotation.</title>
        <authorList>
            <consortium name="The Broad Institute Genomics Platform"/>
            <consortium name="The Broad Institute Genome Sequencing Center for Infectious Disease"/>
            <person name="Wu L."/>
            <person name="Ma J."/>
        </authorList>
    </citation>
    <scope>NUCLEOTIDE SEQUENCE [LARGE SCALE GENOMIC DNA]</scope>
    <source>
        <strain evidence="4">JCM 17017</strain>
    </source>
</reference>
<keyword evidence="4" id="KW-1185">Reference proteome</keyword>
<sequence length="258" mass="28416">MHSAQATTEVHVTTGRHIPARAADYARDKIGRLAHLAHRPVLSARVRLSRHGDRARPVVAQGNLDVNGRLVRAQVEAASAHEAIDLLADVLRHRLDKLAPHRLVHRDTVPPQEWRHAAEPILARGRDRRPEDEREIVRHKTIGLTRTTIDDAAAEMNQLGYDFHLFTEAATGRDSVLYRAGDTGCRLAQTVPPADAPAGSLPVTVSPHPAPVLTPAQARDRLGLLGLPFLFFVDAGRDRGCVLYHRYDGHYGLLSPAE</sequence>
<dbReference type="Gene3D" id="3.30.505.50">
    <property type="entry name" value="Sigma 54 modulation/S30EA ribosomal protein, C-terminal domain"/>
    <property type="match status" value="2"/>
</dbReference>
<dbReference type="Gene3D" id="3.30.160.100">
    <property type="entry name" value="Ribosome hibernation promotion factor-like"/>
    <property type="match status" value="1"/>
</dbReference>
<dbReference type="EMBL" id="BAABCM010000001">
    <property type="protein sequence ID" value="GAA3794605.1"/>
    <property type="molecule type" value="Genomic_DNA"/>
</dbReference>
<comment type="caution">
    <text evidence="3">The sequence shown here is derived from an EMBL/GenBank/DDBJ whole genome shotgun (WGS) entry which is preliminary data.</text>
</comment>
<accession>A0ABP7HKR3</accession>
<evidence type="ECO:0000313" key="3">
    <source>
        <dbReference type="EMBL" id="GAA3794605.1"/>
    </source>
</evidence>
<evidence type="ECO:0000256" key="1">
    <source>
        <dbReference type="ARBA" id="ARBA00022845"/>
    </source>
</evidence>
<evidence type="ECO:0000259" key="2">
    <source>
        <dbReference type="Pfam" id="PF16321"/>
    </source>
</evidence>
<dbReference type="PANTHER" id="PTHR33231:SF1">
    <property type="entry name" value="30S RIBOSOMAL PROTEIN"/>
    <property type="match status" value="1"/>
</dbReference>
<dbReference type="InterPro" id="IPR038416">
    <property type="entry name" value="Ribosom_S30AE_C_sf"/>
</dbReference>
<keyword evidence="1" id="KW-0810">Translation regulation</keyword>
<name>A0ABP7HKR3_9PSEU</name>
<dbReference type="Pfam" id="PF16321">
    <property type="entry name" value="Ribosom_S30AE_C"/>
    <property type="match status" value="2"/>
</dbReference>
<dbReference type="SUPFAM" id="SSF69754">
    <property type="entry name" value="Ribosome binding protein Y (YfiA homologue)"/>
    <property type="match status" value="1"/>
</dbReference>
<dbReference type="InterPro" id="IPR032528">
    <property type="entry name" value="Ribosom_S30AE_C"/>
</dbReference>
<dbReference type="InterPro" id="IPR036567">
    <property type="entry name" value="RHF-like"/>
</dbReference>